<dbReference type="RefSeq" id="WP_003661439.1">
    <property type="nucleotide sequence ID" value="NZ_CP158462.1"/>
</dbReference>
<dbReference type="Proteomes" id="UP000285532">
    <property type="component" value="Unassembled WGS sequence"/>
</dbReference>
<gene>
    <name evidence="1" type="ORF">FAM18172_03025</name>
</gene>
<dbReference type="EMBL" id="LKFU01000134">
    <property type="protein sequence ID" value="RND80920.1"/>
    <property type="molecule type" value="Genomic_DNA"/>
</dbReference>
<dbReference type="AlphaFoldDB" id="A0A422MLU4"/>
<protein>
    <submittedName>
        <fullName evidence="1">Uncharacterized protein</fullName>
    </submittedName>
</protein>
<proteinExistence type="predicted"/>
<evidence type="ECO:0000313" key="1">
    <source>
        <dbReference type="EMBL" id="RND80920.1"/>
    </source>
</evidence>
<comment type="caution">
    <text evidence="1">The sequence shown here is derived from an EMBL/GenBank/DDBJ whole genome shotgun (WGS) entry which is preliminary data.</text>
</comment>
<reference evidence="1 2" key="1">
    <citation type="journal article" date="2018" name="Front. Microbiol.">
        <title>Conversion of Methionine to Cysteine in Lactobacillus paracasei Depends on the Highly Mobile cysK-ctl-cysE Gene Cluster.</title>
        <authorList>
            <person name="Wuthrich D."/>
            <person name="Irmler S."/>
            <person name="Berthoud H."/>
            <person name="Guggenbuhl B."/>
            <person name="Eugster E."/>
            <person name="Bruggmann R."/>
        </authorList>
    </citation>
    <scope>NUCLEOTIDE SEQUENCE [LARGE SCALE GENOMIC DNA]</scope>
    <source>
        <strain evidence="1 2">FAM18172</strain>
    </source>
</reference>
<accession>A0A422MLU4</accession>
<sequence length="208" mass="21761">MKKKLSVQHFLLVLGTVLVAAIAIFITPPTLAQAKAAEATLIPGTYTVGEELKSGRYTVSSTSGTGNFLNQPKKSNGQDVNEILGSDESATTSAVTATFKKGDQVEISGMTSAHFVPVTSRNKKNTSSLGTGYWTVGKDIKKGKYTVSPAAGASGNFFVQPKNLFGTDINEVLGSDSSAGQVPKVNVNLKKGDTVIIGGMPSVSFTKR</sequence>
<organism evidence="1 2">
    <name type="scientific">Lacticaseibacillus paracasei</name>
    <name type="common">Lactobacillus paracasei</name>
    <dbReference type="NCBI Taxonomy" id="1597"/>
    <lineage>
        <taxon>Bacteria</taxon>
        <taxon>Bacillati</taxon>
        <taxon>Bacillota</taxon>
        <taxon>Bacilli</taxon>
        <taxon>Lactobacillales</taxon>
        <taxon>Lactobacillaceae</taxon>
        <taxon>Lacticaseibacillus</taxon>
    </lineage>
</organism>
<name>A0A422MLU4_LACPA</name>
<evidence type="ECO:0000313" key="2">
    <source>
        <dbReference type="Proteomes" id="UP000285532"/>
    </source>
</evidence>